<feature type="compositionally biased region" description="Basic residues" evidence="2">
    <location>
        <begin position="298"/>
        <end position="322"/>
    </location>
</feature>
<keyword evidence="1" id="KW-0677">Repeat</keyword>
<feature type="compositionally biased region" description="Basic and acidic residues" evidence="2">
    <location>
        <begin position="11"/>
        <end position="38"/>
    </location>
</feature>
<gene>
    <name evidence="4" type="ORF">H4219_003804</name>
</gene>
<evidence type="ECO:0000259" key="3">
    <source>
        <dbReference type="PROSITE" id="PS51676"/>
    </source>
</evidence>
<dbReference type="PANTHER" id="PTHR15377:SF3">
    <property type="entry name" value="WW DOMAIN-CONTAINING PROTEIN"/>
    <property type="match status" value="1"/>
</dbReference>
<feature type="compositionally biased region" description="Basic and acidic residues" evidence="2">
    <location>
        <begin position="74"/>
        <end position="84"/>
    </location>
</feature>
<dbReference type="GO" id="GO:0003712">
    <property type="term" value="F:transcription coregulator activity"/>
    <property type="evidence" value="ECO:0007669"/>
    <property type="project" value="TreeGrafter"/>
</dbReference>
<evidence type="ECO:0000256" key="1">
    <source>
        <dbReference type="ARBA" id="ARBA00022737"/>
    </source>
</evidence>
<dbReference type="PROSITE" id="PS51676">
    <property type="entry name" value="FF"/>
    <property type="match status" value="2"/>
</dbReference>
<evidence type="ECO:0000313" key="5">
    <source>
        <dbReference type="Proteomes" id="UP001150538"/>
    </source>
</evidence>
<accession>A0A9W8A351</accession>
<dbReference type="InterPro" id="IPR036517">
    <property type="entry name" value="FF_domain_sf"/>
</dbReference>
<sequence>MPKELSGPLQEMEKQEKDKKGDSTTKASAEDRHGEQDASFKVTEMDEEDVDWMLDMLEDEEEDGANISEPQTQEIEKESKKQEEPELSPEECQEKFKTMLLEANINPFAPLEQELQKIEDDPRYNLISLLKDKQTIFDSVCAELIRKQKEFEKKNEKEVIQLSPFEQLLRQRVKSVDMEWEQFFYENRKDTRFLSLKPAPEREKQFRSFIINLKRETSPEYAKQEDNFVQLLKENREKINPEIKWKKFSKELKGDSRYKGLKSSSRREELFNEFVEKLTQKGQFSCHGRDSNQSEHSSRKRDRSRGRSRSPRRQHSSHHPSW</sequence>
<protein>
    <recommendedName>
        <fullName evidence="3">FF domain-containing protein</fullName>
    </recommendedName>
</protein>
<dbReference type="Gene3D" id="1.10.10.440">
    <property type="entry name" value="FF domain"/>
    <property type="match status" value="3"/>
</dbReference>
<keyword evidence="5" id="KW-1185">Reference proteome</keyword>
<proteinExistence type="predicted"/>
<reference evidence="4" key="1">
    <citation type="submission" date="2022-07" db="EMBL/GenBank/DDBJ databases">
        <title>Phylogenomic reconstructions and comparative analyses of Kickxellomycotina fungi.</title>
        <authorList>
            <person name="Reynolds N.K."/>
            <person name="Stajich J.E."/>
            <person name="Barry K."/>
            <person name="Grigoriev I.V."/>
            <person name="Crous P."/>
            <person name="Smith M.E."/>
        </authorList>
    </citation>
    <scope>NUCLEOTIDE SEQUENCE</scope>
    <source>
        <strain evidence="4">NBRC 100468</strain>
    </source>
</reference>
<feature type="compositionally biased region" description="Basic and acidic residues" evidence="2">
    <location>
        <begin position="287"/>
        <end position="297"/>
    </location>
</feature>
<organism evidence="4 5">
    <name type="scientific">Mycoemilia scoparia</name>
    <dbReference type="NCBI Taxonomy" id="417184"/>
    <lineage>
        <taxon>Eukaryota</taxon>
        <taxon>Fungi</taxon>
        <taxon>Fungi incertae sedis</taxon>
        <taxon>Zoopagomycota</taxon>
        <taxon>Kickxellomycotina</taxon>
        <taxon>Kickxellomycetes</taxon>
        <taxon>Kickxellales</taxon>
        <taxon>Kickxellaceae</taxon>
        <taxon>Mycoemilia</taxon>
    </lineage>
</organism>
<dbReference type="InterPro" id="IPR045148">
    <property type="entry name" value="TCRG1-like"/>
</dbReference>
<dbReference type="GO" id="GO:0070063">
    <property type="term" value="F:RNA polymerase binding"/>
    <property type="evidence" value="ECO:0007669"/>
    <property type="project" value="InterPro"/>
</dbReference>
<feature type="domain" description="FF" evidence="3">
    <location>
        <begin position="89"/>
        <end position="143"/>
    </location>
</feature>
<dbReference type="GO" id="GO:0005634">
    <property type="term" value="C:nucleus"/>
    <property type="evidence" value="ECO:0007669"/>
    <property type="project" value="TreeGrafter"/>
</dbReference>
<dbReference type="SMART" id="SM00441">
    <property type="entry name" value="FF"/>
    <property type="match status" value="3"/>
</dbReference>
<dbReference type="OrthoDB" id="410044at2759"/>
<dbReference type="Proteomes" id="UP001150538">
    <property type="component" value="Unassembled WGS sequence"/>
</dbReference>
<dbReference type="InterPro" id="IPR002713">
    <property type="entry name" value="FF_domain"/>
</dbReference>
<name>A0A9W8A351_9FUNG</name>
<evidence type="ECO:0000256" key="2">
    <source>
        <dbReference type="SAM" id="MobiDB-lite"/>
    </source>
</evidence>
<feature type="domain" description="FF" evidence="3">
    <location>
        <begin position="221"/>
        <end position="277"/>
    </location>
</feature>
<dbReference type="AlphaFoldDB" id="A0A9W8A351"/>
<feature type="region of interest" description="Disordered" evidence="2">
    <location>
        <begin position="282"/>
        <end position="322"/>
    </location>
</feature>
<comment type="caution">
    <text evidence="4">The sequence shown here is derived from an EMBL/GenBank/DDBJ whole genome shotgun (WGS) entry which is preliminary data.</text>
</comment>
<dbReference type="SUPFAM" id="SSF81698">
    <property type="entry name" value="FF domain"/>
    <property type="match status" value="3"/>
</dbReference>
<evidence type="ECO:0000313" key="4">
    <source>
        <dbReference type="EMBL" id="KAJ1916402.1"/>
    </source>
</evidence>
<dbReference type="Pfam" id="PF01846">
    <property type="entry name" value="FF"/>
    <property type="match status" value="2"/>
</dbReference>
<dbReference type="EMBL" id="JANBPU010000104">
    <property type="protein sequence ID" value="KAJ1916402.1"/>
    <property type="molecule type" value="Genomic_DNA"/>
</dbReference>
<feature type="compositionally biased region" description="Acidic residues" evidence="2">
    <location>
        <begin position="45"/>
        <end position="64"/>
    </location>
</feature>
<dbReference type="PANTHER" id="PTHR15377">
    <property type="entry name" value="TRANSCRIPTION ELONGATION REGULATOR 1"/>
    <property type="match status" value="1"/>
</dbReference>
<feature type="region of interest" description="Disordered" evidence="2">
    <location>
        <begin position="1"/>
        <end position="91"/>
    </location>
</feature>